<comment type="caution">
    <text evidence="1">The sequence shown here is derived from an EMBL/GenBank/DDBJ whole genome shotgun (WGS) entry which is preliminary data.</text>
</comment>
<sequence>MLSRPATKLSLTPDDIVAYEQRKMIRDTMKAQGLESSQNSDRSTVEDGNGATAEELTPAVQTRAARVKKSREQRIGVGSSRG</sequence>
<dbReference type="EMBL" id="JAUTXU010000028">
    <property type="protein sequence ID" value="KAK3719110.1"/>
    <property type="molecule type" value="Genomic_DNA"/>
</dbReference>
<evidence type="ECO:0000313" key="1">
    <source>
        <dbReference type="EMBL" id="KAK3719110.1"/>
    </source>
</evidence>
<keyword evidence="2" id="KW-1185">Reference proteome</keyword>
<name>A0ACC3NMW6_9PEZI</name>
<reference evidence="1" key="1">
    <citation type="submission" date="2023-07" db="EMBL/GenBank/DDBJ databases">
        <title>Black Yeasts Isolated from many extreme environments.</title>
        <authorList>
            <person name="Coleine C."/>
            <person name="Stajich J.E."/>
            <person name="Selbmann L."/>
        </authorList>
    </citation>
    <scope>NUCLEOTIDE SEQUENCE</scope>
    <source>
        <strain evidence="1">CCFEE 5714</strain>
    </source>
</reference>
<evidence type="ECO:0000313" key="2">
    <source>
        <dbReference type="Proteomes" id="UP001281147"/>
    </source>
</evidence>
<organism evidence="1 2">
    <name type="scientific">Vermiconidia calcicola</name>
    <dbReference type="NCBI Taxonomy" id="1690605"/>
    <lineage>
        <taxon>Eukaryota</taxon>
        <taxon>Fungi</taxon>
        <taxon>Dikarya</taxon>
        <taxon>Ascomycota</taxon>
        <taxon>Pezizomycotina</taxon>
        <taxon>Dothideomycetes</taxon>
        <taxon>Dothideomycetidae</taxon>
        <taxon>Mycosphaerellales</taxon>
        <taxon>Extremaceae</taxon>
        <taxon>Vermiconidia</taxon>
    </lineage>
</organism>
<accession>A0ACC3NMW6</accession>
<proteinExistence type="predicted"/>
<protein>
    <submittedName>
        <fullName evidence="1">Uncharacterized protein</fullName>
    </submittedName>
</protein>
<gene>
    <name evidence="1" type="ORF">LTR37_004674</name>
</gene>
<dbReference type="Proteomes" id="UP001281147">
    <property type="component" value="Unassembled WGS sequence"/>
</dbReference>